<dbReference type="PANTHER" id="PTHR33204:SF37">
    <property type="entry name" value="HTH-TYPE TRANSCRIPTIONAL REGULATOR YODB"/>
    <property type="match status" value="1"/>
</dbReference>
<dbReference type="PANTHER" id="PTHR33204">
    <property type="entry name" value="TRANSCRIPTIONAL REGULATOR, MARR FAMILY"/>
    <property type="match status" value="1"/>
</dbReference>
<evidence type="ECO:0000313" key="6">
    <source>
        <dbReference type="Proteomes" id="UP001162881"/>
    </source>
</evidence>
<gene>
    <name evidence="5" type="ORF">MTR62_01190</name>
</gene>
<keyword evidence="3" id="KW-0804">Transcription</keyword>
<dbReference type="SUPFAM" id="SSF46785">
    <property type="entry name" value="Winged helix' DNA-binding domain"/>
    <property type="match status" value="1"/>
</dbReference>
<dbReference type="Pfam" id="PF01638">
    <property type="entry name" value="HxlR"/>
    <property type="match status" value="1"/>
</dbReference>
<dbReference type="PROSITE" id="PS51118">
    <property type="entry name" value="HTH_HXLR"/>
    <property type="match status" value="1"/>
</dbReference>
<dbReference type="InterPro" id="IPR036388">
    <property type="entry name" value="WH-like_DNA-bd_sf"/>
</dbReference>
<evidence type="ECO:0000256" key="2">
    <source>
        <dbReference type="ARBA" id="ARBA00023125"/>
    </source>
</evidence>
<evidence type="ECO:0000259" key="4">
    <source>
        <dbReference type="PROSITE" id="PS51118"/>
    </source>
</evidence>
<evidence type="ECO:0000256" key="3">
    <source>
        <dbReference type="ARBA" id="ARBA00023163"/>
    </source>
</evidence>
<reference evidence="5" key="1">
    <citation type="submission" date="2022-03" db="EMBL/GenBank/DDBJ databases">
        <title>Identification of a novel bacterium isolated from mangrove sediments.</title>
        <authorList>
            <person name="Pan X."/>
        </authorList>
    </citation>
    <scope>NUCLEOTIDE SEQUENCE</scope>
    <source>
        <strain evidence="5">B1949</strain>
    </source>
</reference>
<evidence type="ECO:0000256" key="1">
    <source>
        <dbReference type="ARBA" id="ARBA00023015"/>
    </source>
</evidence>
<dbReference type="InterPro" id="IPR002577">
    <property type="entry name" value="HTH_HxlR"/>
</dbReference>
<comment type="caution">
    <text evidence="5">The sequence shown here is derived from an EMBL/GenBank/DDBJ whole genome shotgun (WGS) entry which is preliminary data.</text>
</comment>
<organism evidence="5 6">
    <name type="scientific">Novosphingobium organovorum</name>
    <dbReference type="NCBI Taxonomy" id="2930092"/>
    <lineage>
        <taxon>Bacteria</taxon>
        <taxon>Pseudomonadati</taxon>
        <taxon>Pseudomonadota</taxon>
        <taxon>Alphaproteobacteria</taxon>
        <taxon>Sphingomonadales</taxon>
        <taxon>Sphingomonadaceae</taxon>
        <taxon>Novosphingobium</taxon>
    </lineage>
</organism>
<accession>A0ABT0B8K4</accession>
<dbReference type="InterPro" id="IPR036390">
    <property type="entry name" value="WH_DNA-bd_sf"/>
</dbReference>
<feature type="domain" description="HTH hxlR-type" evidence="4">
    <location>
        <begin position="1"/>
        <end position="57"/>
    </location>
</feature>
<proteinExistence type="predicted"/>
<sequence>MLSQTLRALERDGLVERCVVASIPVKVSYAITPLGAELIDALQAMIDWAERRMGDVAQAQRAFDRRVAFVD</sequence>
<keyword evidence="2" id="KW-0238">DNA-binding</keyword>
<dbReference type="Gene3D" id="1.10.10.10">
    <property type="entry name" value="Winged helix-like DNA-binding domain superfamily/Winged helix DNA-binding domain"/>
    <property type="match status" value="1"/>
</dbReference>
<dbReference type="Proteomes" id="UP001162881">
    <property type="component" value="Unassembled WGS sequence"/>
</dbReference>
<evidence type="ECO:0000313" key="5">
    <source>
        <dbReference type="EMBL" id="MCJ2181328.1"/>
    </source>
</evidence>
<name>A0ABT0B8K4_9SPHN</name>
<protein>
    <submittedName>
        <fullName evidence="5">Helix-turn-helix transcriptional regulator</fullName>
    </submittedName>
</protein>
<keyword evidence="6" id="KW-1185">Reference proteome</keyword>
<keyword evidence="1" id="KW-0805">Transcription regulation</keyword>
<dbReference type="EMBL" id="JALHLF010000002">
    <property type="protein sequence ID" value="MCJ2181328.1"/>
    <property type="molecule type" value="Genomic_DNA"/>
</dbReference>